<dbReference type="OrthoDB" id="6589456at2759"/>
<name>E0VH90_PEDHC</name>
<feature type="compositionally biased region" description="Polar residues" evidence="1">
    <location>
        <begin position="3374"/>
        <end position="3394"/>
    </location>
</feature>
<dbReference type="GO" id="GO:0005198">
    <property type="term" value="F:structural molecule activity"/>
    <property type="evidence" value="ECO:0007669"/>
    <property type="project" value="InterPro"/>
</dbReference>
<feature type="domain" description="Band 4.1 C-terminal" evidence="2">
    <location>
        <begin position="3457"/>
        <end position="3556"/>
    </location>
</feature>
<feature type="compositionally biased region" description="Low complexity" evidence="1">
    <location>
        <begin position="3167"/>
        <end position="3176"/>
    </location>
</feature>
<dbReference type="VEuPathDB" id="VectorBase:PHUM204060"/>
<dbReference type="eggNOG" id="KOG3527">
    <property type="taxonomic scope" value="Eukaryota"/>
</dbReference>
<dbReference type="GO" id="GO:0031032">
    <property type="term" value="P:actomyosin structure organization"/>
    <property type="evidence" value="ECO:0007669"/>
    <property type="project" value="TreeGrafter"/>
</dbReference>
<dbReference type="STRING" id="121224.E0VH90"/>
<dbReference type="GO" id="GO:0003779">
    <property type="term" value="F:actin binding"/>
    <property type="evidence" value="ECO:0007669"/>
    <property type="project" value="InterPro"/>
</dbReference>
<dbReference type="InterPro" id="IPR008379">
    <property type="entry name" value="Band_4.1_C"/>
</dbReference>
<evidence type="ECO:0000313" key="5">
    <source>
        <dbReference type="Proteomes" id="UP000009046"/>
    </source>
</evidence>
<dbReference type="Proteomes" id="UP000009046">
    <property type="component" value="Unassembled WGS sequence"/>
</dbReference>
<gene>
    <name evidence="4" type="primary">8238530</name>
    <name evidence="3" type="ORF">Phum_PHUM204060</name>
</gene>
<feature type="region of interest" description="Disordered" evidence="1">
    <location>
        <begin position="3084"/>
        <end position="3276"/>
    </location>
</feature>
<feature type="compositionally biased region" description="Polar residues" evidence="1">
    <location>
        <begin position="3225"/>
        <end position="3234"/>
    </location>
</feature>
<organism>
    <name type="scientific">Pediculus humanus subsp. corporis</name>
    <name type="common">Body louse</name>
    <dbReference type="NCBI Taxonomy" id="121224"/>
    <lineage>
        <taxon>Eukaryota</taxon>
        <taxon>Metazoa</taxon>
        <taxon>Ecdysozoa</taxon>
        <taxon>Arthropoda</taxon>
        <taxon>Hexapoda</taxon>
        <taxon>Insecta</taxon>
        <taxon>Pterygota</taxon>
        <taxon>Neoptera</taxon>
        <taxon>Paraneoptera</taxon>
        <taxon>Psocodea</taxon>
        <taxon>Troctomorpha</taxon>
        <taxon>Phthiraptera</taxon>
        <taxon>Anoplura</taxon>
        <taxon>Pediculidae</taxon>
        <taxon>Pediculus</taxon>
    </lineage>
</organism>
<feature type="region of interest" description="Disordered" evidence="1">
    <location>
        <begin position="851"/>
        <end position="895"/>
    </location>
</feature>
<evidence type="ECO:0000313" key="3">
    <source>
        <dbReference type="EMBL" id="EEB12746.1"/>
    </source>
</evidence>
<accession>E0VH90</accession>
<evidence type="ECO:0000259" key="2">
    <source>
        <dbReference type="Pfam" id="PF05902"/>
    </source>
</evidence>
<dbReference type="PANTHER" id="PTHR23280">
    <property type="entry name" value="4.1 G PROTEIN"/>
    <property type="match status" value="1"/>
</dbReference>
<dbReference type="KEGG" id="phu:Phum_PHUM204060"/>
<dbReference type="HOGENOM" id="CLU_224688_0_0_1"/>
<feature type="compositionally biased region" description="Basic and acidic residues" evidence="1">
    <location>
        <begin position="722"/>
        <end position="733"/>
    </location>
</feature>
<reference evidence="4" key="3">
    <citation type="submission" date="2020-05" db="UniProtKB">
        <authorList>
            <consortium name="EnsemblMetazoa"/>
        </authorList>
    </citation>
    <scope>IDENTIFICATION</scope>
    <source>
        <strain evidence="4">USDA</strain>
    </source>
</reference>
<feature type="region of interest" description="Disordered" evidence="1">
    <location>
        <begin position="1316"/>
        <end position="1401"/>
    </location>
</feature>
<feature type="compositionally biased region" description="Basic and acidic residues" evidence="1">
    <location>
        <begin position="3206"/>
        <end position="3219"/>
    </location>
</feature>
<protein>
    <submittedName>
        <fullName evidence="3 4">4.1 G protein, putative</fullName>
    </submittedName>
</protein>
<evidence type="ECO:0000313" key="4">
    <source>
        <dbReference type="EnsemblMetazoa" id="PHUM204060-PA"/>
    </source>
</evidence>
<dbReference type="EMBL" id="DS235165">
    <property type="protein sequence ID" value="EEB12746.1"/>
    <property type="molecule type" value="Genomic_DNA"/>
</dbReference>
<feature type="compositionally biased region" description="Basic residues" evidence="1">
    <location>
        <begin position="3087"/>
        <end position="3099"/>
    </location>
</feature>
<feature type="region of interest" description="Disordered" evidence="1">
    <location>
        <begin position="721"/>
        <end position="770"/>
    </location>
</feature>
<dbReference type="Pfam" id="PF05902">
    <property type="entry name" value="4_1_CTD"/>
    <property type="match status" value="1"/>
</dbReference>
<feature type="compositionally biased region" description="Basic and acidic residues" evidence="1">
    <location>
        <begin position="3133"/>
        <end position="3148"/>
    </location>
</feature>
<feature type="compositionally biased region" description="Basic and acidic residues" evidence="1">
    <location>
        <begin position="1361"/>
        <end position="1388"/>
    </location>
</feature>
<dbReference type="InParanoid" id="E0VH90"/>
<evidence type="ECO:0000256" key="1">
    <source>
        <dbReference type="SAM" id="MobiDB-lite"/>
    </source>
</evidence>
<feature type="compositionally biased region" description="Polar residues" evidence="1">
    <location>
        <begin position="856"/>
        <end position="872"/>
    </location>
</feature>
<dbReference type="GO" id="GO:0005886">
    <property type="term" value="C:plasma membrane"/>
    <property type="evidence" value="ECO:0007669"/>
    <property type="project" value="TreeGrafter"/>
</dbReference>
<reference evidence="3" key="1">
    <citation type="submission" date="2007-04" db="EMBL/GenBank/DDBJ databases">
        <title>Annotation of Pediculus humanus corporis strain USDA.</title>
        <authorList>
            <person name="Kirkness E."/>
            <person name="Hannick L."/>
            <person name="Hass B."/>
            <person name="Bruggner R."/>
            <person name="Lawson D."/>
            <person name="Bidwell S."/>
            <person name="Joardar V."/>
            <person name="Caler E."/>
            <person name="Walenz B."/>
            <person name="Inman J."/>
            <person name="Schobel S."/>
            <person name="Galinsky K."/>
            <person name="Amedeo P."/>
            <person name="Strausberg R."/>
        </authorList>
    </citation>
    <scope>NUCLEOTIDE SEQUENCE</scope>
    <source>
        <strain evidence="3">USDA</strain>
    </source>
</reference>
<dbReference type="EnsemblMetazoa" id="PHUM204060-RA">
    <property type="protein sequence ID" value="PHUM204060-PA"/>
    <property type="gene ID" value="PHUM204060"/>
</dbReference>
<reference evidence="3" key="2">
    <citation type="submission" date="2007-04" db="EMBL/GenBank/DDBJ databases">
        <title>The genome of the human body louse.</title>
        <authorList>
            <consortium name="The Human Body Louse Genome Consortium"/>
            <person name="Kirkness E."/>
            <person name="Walenz B."/>
            <person name="Hass B."/>
            <person name="Bruggner R."/>
            <person name="Strausberg R."/>
        </authorList>
    </citation>
    <scope>NUCLEOTIDE SEQUENCE</scope>
    <source>
        <strain evidence="3">USDA</strain>
    </source>
</reference>
<feature type="region of interest" description="Disordered" evidence="1">
    <location>
        <begin position="1688"/>
        <end position="1716"/>
    </location>
</feature>
<dbReference type="CTD" id="8238530"/>
<keyword evidence="5" id="KW-1185">Reference proteome</keyword>
<feature type="region of interest" description="Disordered" evidence="1">
    <location>
        <begin position="3332"/>
        <end position="3413"/>
    </location>
</feature>
<dbReference type="EMBL" id="AAZO01002368">
    <property type="status" value="NOT_ANNOTATED_CDS"/>
    <property type="molecule type" value="Genomic_DNA"/>
</dbReference>
<feature type="compositionally biased region" description="Basic and acidic residues" evidence="1">
    <location>
        <begin position="3102"/>
        <end position="3111"/>
    </location>
</feature>
<proteinExistence type="predicted"/>
<dbReference type="PANTHER" id="PTHR23280:SF21">
    <property type="entry name" value="PROTEIN 4.1 HOMOLOG"/>
    <property type="match status" value="1"/>
</dbReference>
<dbReference type="RefSeq" id="XP_002425484.1">
    <property type="nucleotide sequence ID" value="XM_002425439.1"/>
</dbReference>
<feature type="compositionally biased region" description="Basic and acidic residues" evidence="1">
    <location>
        <begin position="1316"/>
        <end position="1336"/>
    </location>
</feature>
<dbReference type="GO" id="GO:0005856">
    <property type="term" value="C:cytoskeleton"/>
    <property type="evidence" value="ECO:0007669"/>
    <property type="project" value="InterPro"/>
</dbReference>
<dbReference type="GeneID" id="8238530"/>
<feature type="compositionally biased region" description="Basic and acidic residues" evidence="1">
    <location>
        <begin position="3178"/>
        <end position="3198"/>
    </location>
</feature>
<sequence length="3559" mass="398447">MPKFDVHLPEISWGELPKFDRPDLKAVELQIDPKTGRLLDGQVDLHTGKINVPKFDLKTGKLLNPVDKKLGKTIHAAIDPGTMTLHPGQFDVDTGKIVGKIDPKSLDLIEIDYDPKTGNFIGKKVRGFFGKLGKGFDVEMPKFDITLPDISFGDLPKFDRPDMKAIELQIDPKSACLLEGQVDLPTGKINAPKFDLKSGKLLHPVDKKLGKSIDAVIDPGTLTLHPGQFDVKTGKLVGKIDPKTLELIDVDFDPKSGKLSGKKGKGFFRKFGDVLFSKSGEYKLDSPVDVSDSGDFRGEFKRRGSDNVTNKFLEMERAQSHVEFSPVVLSDSDFSNFKFVDLLVDSNTGVVLDNLLSPNYNVLSPSFEATKSKYLSSANENSPLVVVRCLYDVNNMTLYPGQISSKSGSIIGYFDPENKKVKNAKYDPKTRSLILSSSGDSIQLFNPLSKRDSEKDNFDKKGLDHGTISFDKRNEFQPVELQVDCKTGKILDGQMDLRNGKINVNKYNIDSGKLRSPVNRKDVKTILVYIDPSNLSLIPGQVNENNGVLTGALDPKTMKLVEYKFDPKKETFIIGKPKDFPLKITSKGSKDIEMPEKVEVSFEELPDILSIDMQSIELQIDPESGKLLEDQVDIKTGKLNPSKFDILTGKLKNPLDEKIAKTVIAVFDPRTMTLKPGQFSEKDGSIIGKVDPKTSKLIELKYDQKSGSFVPGVTKRLSSLTESKDFESKDTDVPHSPVPYPRSSRERDSPKPKSLPTEKQPKKPKHKSFEIQWDLTNNKLVGDTLDLKKEKIKDNFYDMKTGKLKNPVKGESFDIYHVAVDPNTLILAPGQIEPLTGKLNKVFNPDTNEFFDIKTKPQTKPSSPIKSSPVQETTKKPSPLEFKQHPTTTGDSSKDKKVIFQNLPDLKSNDMKAIEIQIDPKTGKVLKDQVNFKSGEIDVNKINPKTGKLKSPVDEKRGKIIFLIIDPKTNKLKPGQIDEIDGAVKSALDPKTKKLIDVDYDKKTETFSFAKPKVYSKETLPLIHGQEFPEIMDENIKLIELQIDPETGKLLEGQVNLKTGKIQTSKFDVDTGKLKAPVDNKFGRTIYAVIDSRGMTLKPGQFDQRDGTLIGTLDPKTKKLIKVKYDPRSGGFMPGKIEEYLEKFSVEPDEPDTDGEKVFDTSFENLKYLDDKDAKGIQLQIDPETGKILDGQVDLKTGKIDVSKFDIKTGKLKDPVDSKFGSIIYAVMDPRSKTLLPGQFDERDGCLIGYFDPKNRKVTKVKYEPRSKIFGTGKPIQFLEDLVSPSALKESKQFVQHSSFEFPPSEFKFKDGVKSVKSDDKKGESVLPKSGDKDDVTPDVSPVSKKEKLKTPDLVSSTIKTDTKTDKQPRDKKDEIDKKQTESKEKIPSQEQKFSPVLEKLVKPTHHSTGFKLEFKETPEKKSSPKKEDLKDIILFDELPDLKSNDMKAIEIQIDPKTGKVLKDQVNFKSGEIDVNKINPKTGKLKSPVDEKRGIIIFLIIDPKTNKLKPGQIDEIDGALKSALDPKTKKLIDVDYDPTTESIVSKNIIKFEPLIKTMIRRESDDGKVKKVSKTLFDVKPENTMAVELNVDPDTGRIVDGQLDLNTGKIIPSLYDLKTGNLKKPIGKKHYKKVYVIINIENNSIIPGQVDLNERTVVGKFDPETYNLTEIKYDPISKSFEPVDQTSGTVFLHSSKRGRRDHDDDDDNSQSPKKSTEKLKISFEKIPDIDTTDVKIIELQIDPKTGCVLNKHVNVSTGKINENLHDWDTGKLLSSAKKDDGIIVHALVDPSSLIIIPGQFDEKTGKVIGRINPKTFKIHDLEYNVNDKCFYQGPIVGYIEIESQTTPVKKNRIEMEKELSKFRKLFSDYDDIKVLEVQIDPQTGLILDNQIDLKTDKIIEPNFDLSSGKLKRPIKEKQPTFIPILYNPKNNKLLPGQIDKDNGSLVGIYDPKSLQSIPVKFDTRMNNFYYILEKTEPELSSKQPEKIRKTIVNLSEFPNLDTNDLKVIEIQIDPKTGHLVPDQVKLPSGKLNESKFDMSNGKLKEPIKNGVTIYVMIDPSNNKLIPGQFDEKTGKIIGRINPKTFKIHDLDYDPKTGNFYEGPIIGYIEVVTKSAPQKKFEADDEINQDDLLSCKLVADPKEGELTVCELQIDPKTGILLEGQVDLSSDRLNDDKIDLKTGKLKSPVDEKNGKIIYFIIYSKSKTLVPGQVDSKDGRVKALFDVNKSKLVHVDYDPNTRRFYLSNLEKKLHPTDEKSKRKIEKTKIVYEEVPELETEDVKAIEVQIDPETGCLLNGQIDLNTGKVVESKYDWPSGKLKKPIDKNGITIYAIIDPNNKKLIPGQFDEKTGKVTGRINPKTFKIHELEYDPKTKEFYEGRIIGYIEVITQIVPAKETEISEMITFEMPPSVESGGVKFIELQLDPKTGRLLEGQIDLKTSEIHDSKFDMKSGKLKETLFDAKKIYAAVDPVTMKIIPGQFDDNDGTVIALMDPKTQNLIPVFFDSKTKNFFIKKSTRGDEKSVKQPVKSLISFDDIPVLDTEDVKAIEVQINPETGCLLDGQIDFKTGKIFDSKFDLPSGKLKQPVDKKRGLIVHVIIDPSTKTLIPGQFDKKTKKLTGRINPKTFKIHELEYDPKNKCFYEGRIIGYIEVVTQTIPGKTTEVELVEFKYELLPIESKENFQLVQLQIDPSTGVVLNDLVDLKTGKINSSKFDAKTGKLKTPEKEKSGKIIYALIDDQKNLIPGQIDKNNGKLVGCVHPQTLTLFTIYYDTKTHSFWVPKSEAWKTRSDSTSPQKVIFDPSDFSDDNHLSVELLIDPKTGCLLDDQINLKTGKINDKKFNVQTGKLKEPVDKKNYLVVYAVMNKKSNKLLPGQVDEKTGKLIGKIDPKTFRLIEVDYDEKTKCFFGPKPKRHGQRKTLKSENVEVDMFGSPNLQSKDLMAVEIEIDPKTGIIMPGQIDSVSGEIKDSKIDLKSGKLKNPKGKIVYLLIDSYNKKIIPGQLDQNREKLTGKIDPETFDIIKINYDTTVEKFFGGDVIGKIQITTSTYSTTEDTEIVRQTTTKTESKHFKSSKYDFVSSFIEHEASSIAGRKVSKKKKEKKTGKVTRGTDKEEHWSSSESDSGSSNYEDCQTVQEKISILEKSSKSSKTDGKTKIPKLAGRKSSSFKKRKSSSGSSSESSSDATEHTESKSESSSRESGEIKKRTSKKISKKPEGDDKTEEGKTKIPKLTGSSKLSSYFGTGKKQEGKTQQQQQGVDDDDDDDKRIEENSNKSVTGPKIVKTTTKQLMVKDKEGVTENIEEKIENLTSGEVQVSTQINKAENSNDESKSPYITATAVTTRTATMHENKGTKAKTSQVEEKTVAHSTTTSATRQEKRTVTQEMKSTTTLLPEAQQQYSNEDSASSDTDDSGTNIDDYEIGGDLFVNPNIKNKFSATSPQGIVQTEKLVYGSSKIPTDKHFTKKLPIIETEVRKVAVESGDGSYSSTGEIVSSQTISSKTRTVETITYKTEKDGVVETRVEQKITIQSDGDPIDHDRALAEAIQEATAMNPDMTVEKIEIQQQTGQ</sequence>